<evidence type="ECO:0000313" key="2">
    <source>
        <dbReference type="Proteomes" id="UP000199226"/>
    </source>
</evidence>
<protein>
    <submittedName>
        <fullName evidence="1">Uncharacterized protein</fullName>
    </submittedName>
</protein>
<dbReference type="Proteomes" id="UP000199226">
    <property type="component" value="Unassembled WGS sequence"/>
</dbReference>
<dbReference type="OrthoDB" id="1342667at2"/>
<dbReference type="AlphaFoldDB" id="A0A1G9YBG4"/>
<accession>A0A1G9YBG4</accession>
<name>A0A1G9YBG4_9SPHI</name>
<evidence type="ECO:0000313" key="1">
    <source>
        <dbReference type="EMBL" id="SDN06454.1"/>
    </source>
</evidence>
<dbReference type="EMBL" id="FNHH01000037">
    <property type="protein sequence ID" value="SDN06454.1"/>
    <property type="molecule type" value="Genomic_DNA"/>
</dbReference>
<keyword evidence="2" id="KW-1185">Reference proteome</keyword>
<gene>
    <name evidence="1" type="ORF">SAMN05421813_13718</name>
</gene>
<organism evidence="1 2">
    <name type="scientific">Daejeonella rubra</name>
    <dbReference type="NCBI Taxonomy" id="990371"/>
    <lineage>
        <taxon>Bacteria</taxon>
        <taxon>Pseudomonadati</taxon>
        <taxon>Bacteroidota</taxon>
        <taxon>Sphingobacteriia</taxon>
        <taxon>Sphingobacteriales</taxon>
        <taxon>Sphingobacteriaceae</taxon>
        <taxon>Daejeonella</taxon>
    </lineage>
</organism>
<proteinExistence type="predicted"/>
<dbReference type="RefSeq" id="WP_090706908.1">
    <property type="nucleotide sequence ID" value="NZ_FNHH01000037.1"/>
</dbReference>
<sequence>MQVHLIKSPDYPAENFIEVIDVLRSFGGPVNFVSSQIEFKKEDFFFLTREMRSRDIRDFDSQKKRFYLSEIEMPLSWKELFSLCHHYRDAVKPPKEDFVILLTERMNSMNWFSMFEQKRNAFVHCDDWELFTDAPVQYPIAYEVMANVLRCLMKPDFNKPEEWFHEPPIGCMNDLCLQKSNVLLKLKTADICKSCHQKLIDEHVHDQVIEQALHIFEGMRKQLLFRKSLKRNCELVPIKLNHQRRLVFPDIGNLEIKLTRLEMTLYVFYLLHSEGVRLNELSDHRNELLSLYRRFSVHDDDKKIRKRITSLVDPFSNSFSEKKSALNRKLRGLLGKEMGSHYTIKGEPGSAFCIGLAVEYIHIDEEYRLSV</sequence>
<reference evidence="2" key="1">
    <citation type="submission" date="2016-10" db="EMBL/GenBank/DDBJ databases">
        <authorList>
            <person name="Varghese N."/>
            <person name="Submissions S."/>
        </authorList>
    </citation>
    <scope>NUCLEOTIDE SEQUENCE [LARGE SCALE GENOMIC DNA]</scope>
    <source>
        <strain evidence="2">DSM 24536</strain>
    </source>
</reference>
<dbReference type="STRING" id="990371.SAMN05421813_13718"/>